<name>A0A8T1W3S5_9STRA</name>
<feature type="chain" id="PRO_5035938699" evidence="1">
    <location>
        <begin position="17"/>
        <end position="413"/>
    </location>
</feature>
<proteinExistence type="predicted"/>
<evidence type="ECO:0000313" key="2">
    <source>
        <dbReference type="EMBL" id="KAG7387228.1"/>
    </source>
</evidence>
<dbReference type="AlphaFoldDB" id="A0A8T1W3S5"/>
<keyword evidence="3" id="KW-1185">Reference proteome</keyword>
<organism evidence="2 3">
    <name type="scientific">Phytophthora boehmeriae</name>
    <dbReference type="NCBI Taxonomy" id="109152"/>
    <lineage>
        <taxon>Eukaryota</taxon>
        <taxon>Sar</taxon>
        <taxon>Stramenopiles</taxon>
        <taxon>Oomycota</taxon>
        <taxon>Peronosporomycetes</taxon>
        <taxon>Peronosporales</taxon>
        <taxon>Peronosporaceae</taxon>
        <taxon>Phytophthora</taxon>
    </lineage>
</organism>
<gene>
    <name evidence="2" type="ORF">PHYBOEH_008342</name>
</gene>
<evidence type="ECO:0000256" key="1">
    <source>
        <dbReference type="SAM" id="SignalP"/>
    </source>
</evidence>
<reference evidence="2" key="1">
    <citation type="submission" date="2021-02" db="EMBL/GenBank/DDBJ databases">
        <authorList>
            <person name="Palmer J.M."/>
        </authorList>
    </citation>
    <scope>NUCLEOTIDE SEQUENCE</scope>
    <source>
        <strain evidence="2">SCRP23</strain>
    </source>
</reference>
<keyword evidence="1" id="KW-0732">Signal</keyword>
<dbReference type="Proteomes" id="UP000693981">
    <property type="component" value="Unassembled WGS sequence"/>
</dbReference>
<protein>
    <submittedName>
        <fullName evidence="2">Uncharacterized protein</fullName>
    </submittedName>
</protein>
<sequence>MWYSTLLLALFACVCAAHSDPTSYIARSSAVSSASESESGSTGDVYNVCPVIIDFNGEQEDLSDDELKAKAADAAMSAYLVSHPNNTLWDYFKIERKHKREVYKNLPLKERIKKVVKGVVDFTADTIIHLAQNIASAIKWIVNVIRDPLVGAKQVANFFKEFGNNCKDLWKLFKDDPKETGENVAGGLLLHIVHHPAEFTAETVLMVGGGFAVIHGLIHGTEAIFGAMSNVISKVLLSVLMFIHAIDDPIYIVTPLVTSIIENAATLAANGTREETTLTTDTIQPLKQCKIPVEYRPAFSSHDLCLSSPASVRQLIFGSTKRSAKMTKEERIEAYNHFHDFVCCFLQNQEFEVNAPKLDNSEFEPELVATPVKMSNCSVLLADYSDDTVWVAPSRENATTSLEASSEGGSDEV</sequence>
<evidence type="ECO:0000313" key="3">
    <source>
        <dbReference type="Proteomes" id="UP000693981"/>
    </source>
</evidence>
<dbReference type="OrthoDB" id="2500664at2759"/>
<dbReference type="EMBL" id="JAGDFL010000483">
    <property type="protein sequence ID" value="KAG7387228.1"/>
    <property type="molecule type" value="Genomic_DNA"/>
</dbReference>
<accession>A0A8T1W3S5</accession>
<comment type="caution">
    <text evidence="2">The sequence shown here is derived from an EMBL/GenBank/DDBJ whole genome shotgun (WGS) entry which is preliminary data.</text>
</comment>
<feature type="signal peptide" evidence="1">
    <location>
        <begin position="1"/>
        <end position="16"/>
    </location>
</feature>